<dbReference type="EMBL" id="FOXS01000012">
    <property type="protein sequence ID" value="SFQ83597.1"/>
    <property type="molecule type" value="Genomic_DNA"/>
</dbReference>
<dbReference type="SUPFAM" id="SSF53756">
    <property type="entry name" value="UDP-Glycosyltransferase/glycogen phosphorylase"/>
    <property type="match status" value="1"/>
</dbReference>
<evidence type="ECO:0000313" key="2">
    <source>
        <dbReference type="Proteomes" id="UP000199029"/>
    </source>
</evidence>
<organism evidence="1 2">
    <name type="scientific">Hymenobacter arizonensis</name>
    <name type="common">Siccationidurans arizonensis</name>
    <dbReference type="NCBI Taxonomy" id="1227077"/>
    <lineage>
        <taxon>Bacteria</taxon>
        <taxon>Pseudomonadati</taxon>
        <taxon>Bacteroidota</taxon>
        <taxon>Cytophagia</taxon>
        <taxon>Cytophagales</taxon>
        <taxon>Hymenobacteraceae</taxon>
        <taxon>Hymenobacter</taxon>
    </lineage>
</organism>
<evidence type="ECO:0000313" key="1">
    <source>
        <dbReference type="EMBL" id="SFQ83597.1"/>
    </source>
</evidence>
<gene>
    <name evidence="1" type="ORF">SAMN04515668_4999</name>
</gene>
<proteinExistence type="predicted"/>
<reference evidence="2" key="1">
    <citation type="submission" date="2016-10" db="EMBL/GenBank/DDBJ databases">
        <authorList>
            <person name="Varghese N."/>
            <person name="Submissions S."/>
        </authorList>
    </citation>
    <scope>NUCLEOTIDE SEQUENCE [LARGE SCALE GENOMIC DNA]</scope>
    <source>
        <strain evidence="2">OR362-8,ATCC BAA-1266,JCM 13504</strain>
    </source>
</reference>
<name>A0A1I6BRW3_HYMAR</name>
<dbReference type="OrthoDB" id="1100436at2"/>
<dbReference type="RefSeq" id="WP_092679019.1">
    <property type="nucleotide sequence ID" value="NZ_FOXS01000012.1"/>
</dbReference>
<dbReference type="STRING" id="1227077.SAMN04515668_4999"/>
<keyword evidence="1" id="KW-0808">Transferase</keyword>
<sequence length="379" mass="42140">MKIAFLCGSLEPGRDGVGDYVQRLAAELLHQGLEVTAIALKDQHATQENLHNQQVAGSTFPILRLPATWSSNRRYKRARQWIVEFDPDWLSLQFVPFSFHSKGLPFGLPRQLARLGKGRAWHLMLHELWVGMDVAASRKHILWGMVQRQLIKSLIACIGPKIIHTQTLLYQAQLAKVGFCSHYLPLFSNIAVPSNRPKRAIAQQFDSNVSTEATIRLVLFGTIHPGAPVTQFARDAARYAQQHTVSITLTLVGRCGSEQDHWAASWQEVGLPIEILGEQTPNQISHVLLNASLGIVTTPAWLIGKSGTAAAMQEHELPILCVAPPWFPRGIDTLTLPKGVKIYEEGNFSDYLFKRVNPNSIHNVSVIASQLVNALLKNI</sequence>
<dbReference type="Gene3D" id="3.40.50.2000">
    <property type="entry name" value="Glycogen Phosphorylase B"/>
    <property type="match status" value="1"/>
</dbReference>
<dbReference type="Proteomes" id="UP000199029">
    <property type="component" value="Unassembled WGS sequence"/>
</dbReference>
<accession>A0A1I6BRW3</accession>
<protein>
    <submittedName>
        <fullName evidence="1">Glycosyltransferase involved in cell wall bisynthesis</fullName>
    </submittedName>
</protein>
<dbReference type="AlphaFoldDB" id="A0A1I6BRW3"/>
<keyword evidence="2" id="KW-1185">Reference proteome</keyword>
<dbReference type="GO" id="GO:0016740">
    <property type="term" value="F:transferase activity"/>
    <property type="evidence" value="ECO:0007669"/>
    <property type="project" value="UniProtKB-KW"/>
</dbReference>